<proteinExistence type="predicted"/>
<evidence type="ECO:0000313" key="1">
    <source>
        <dbReference type="EMBL" id="KAA0038124.1"/>
    </source>
</evidence>
<dbReference type="EMBL" id="SSTE01018788">
    <property type="protein sequence ID" value="KAA0038124.1"/>
    <property type="molecule type" value="Genomic_DNA"/>
</dbReference>
<dbReference type="OrthoDB" id="1927637at2759"/>
<accession>A0A5A7T3T3</accession>
<name>A0A5A7T3T3_CUCMM</name>
<reference evidence="1 2" key="1">
    <citation type="submission" date="2019-08" db="EMBL/GenBank/DDBJ databases">
        <title>Draft genome sequences of two oriental melons (Cucumis melo L. var makuwa).</title>
        <authorList>
            <person name="Kwon S.-Y."/>
        </authorList>
    </citation>
    <scope>NUCLEOTIDE SEQUENCE [LARGE SCALE GENOMIC DNA]</scope>
    <source>
        <strain evidence="2">cv. SW 3</strain>
        <tissue evidence="1">Leaf</tissue>
    </source>
</reference>
<organism evidence="1 2">
    <name type="scientific">Cucumis melo var. makuwa</name>
    <name type="common">Oriental melon</name>
    <dbReference type="NCBI Taxonomy" id="1194695"/>
    <lineage>
        <taxon>Eukaryota</taxon>
        <taxon>Viridiplantae</taxon>
        <taxon>Streptophyta</taxon>
        <taxon>Embryophyta</taxon>
        <taxon>Tracheophyta</taxon>
        <taxon>Spermatophyta</taxon>
        <taxon>Magnoliopsida</taxon>
        <taxon>eudicotyledons</taxon>
        <taxon>Gunneridae</taxon>
        <taxon>Pentapetalae</taxon>
        <taxon>rosids</taxon>
        <taxon>fabids</taxon>
        <taxon>Cucurbitales</taxon>
        <taxon>Cucurbitaceae</taxon>
        <taxon>Benincaseae</taxon>
        <taxon>Cucumis</taxon>
    </lineage>
</organism>
<gene>
    <name evidence="1" type="ORF">E6C27_scaffold36G003450</name>
</gene>
<dbReference type="AlphaFoldDB" id="A0A5A7T3T3"/>
<sequence length="143" mass="15395">MEDTSTITDGGGGGDGGGGVFSFSDNIIPNGLFDFCDGDKCSVGFMELLGLNYNSEFTEAFNNPPATPNYGDILPAMSHQYFQNSTYFTAQNLAANHNRNNHIGAANAAGILQEKRFCNPNSSFLVDHGLLQDVVPPHMLKQE</sequence>
<comment type="caution">
    <text evidence="1">The sequence shown here is derived from an EMBL/GenBank/DDBJ whole genome shotgun (WGS) entry which is preliminary data.</text>
</comment>
<dbReference type="Proteomes" id="UP000321393">
    <property type="component" value="Unassembled WGS sequence"/>
</dbReference>
<protein>
    <submittedName>
        <fullName evidence="1">WRKY transcription factor 68</fullName>
    </submittedName>
</protein>
<evidence type="ECO:0000313" key="2">
    <source>
        <dbReference type="Proteomes" id="UP000321393"/>
    </source>
</evidence>